<keyword evidence="1" id="KW-0732">Signal</keyword>
<dbReference type="InterPro" id="IPR001763">
    <property type="entry name" value="Rhodanese-like_dom"/>
</dbReference>
<feature type="chain" id="PRO_5045608454" evidence="1">
    <location>
        <begin position="31"/>
        <end position="164"/>
    </location>
</feature>
<organism evidence="3 4">
    <name type="scientific">Cyanobium gracile UHCC 0139</name>
    <dbReference type="NCBI Taxonomy" id="3110308"/>
    <lineage>
        <taxon>Bacteria</taxon>
        <taxon>Bacillati</taxon>
        <taxon>Cyanobacteriota</taxon>
        <taxon>Cyanophyceae</taxon>
        <taxon>Synechococcales</taxon>
        <taxon>Prochlorococcaceae</taxon>
        <taxon>Cyanobium</taxon>
    </lineage>
</organism>
<dbReference type="PANTHER" id="PTHR43031">
    <property type="entry name" value="FAD-DEPENDENT OXIDOREDUCTASE"/>
    <property type="match status" value="1"/>
</dbReference>
<name>A0ABU5RTZ8_9CYAN</name>
<dbReference type="Proteomes" id="UP001304461">
    <property type="component" value="Unassembled WGS sequence"/>
</dbReference>
<evidence type="ECO:0000313" key="4">
    <source>
        <dbReference type="Proteomes" id="UP001304461"/>
    </source>
</evidence>
<evidence type="ECO:0000256" key="1">
    <source>
        <dbReference type="SAM" id="SignalP"/>
    </source>
</evidence>
<dbReference type="InterPro" id="IPR030373">
    <property type="entry name" value="PABS_CS"/>
</dbReference>
<sequence>MQTSLSQALRGLALALLVLLLGGGSGSALAEPQGVTALQGAVDQYLHSLPADFHTLRTVPALKRQLAGGNTLLIDVRQPSEYRAGHILGAINIPLRELDDQLSDIPTDKEIVLYCSTGFRSAMGVMALHLRGYTHVRGFPPSFAGWQAAGEAVSSPDGSGTAQA</sequence>
<comment type="caution">
    <text evidence="3">The sequence shown here is derived from an EMBL/GenBank/DDBJ whole genome shotgun (WGS) entry which is preliminary data.</text>
</comment>
<dbReference type="PROSITE" id="PS01330">
    <property type="entry name" value="PABS_1"/>
    <property type="match status" value="1"/>
</dbReference>
<dbReference type="EMBL" id="JAYGHX010000004">
    <property type="protein sequence ID" value="MEA5391248.1"/>
    <property type="molecule type" value="Genomic_DNA"/>
</dbReference>
<dbReference type="SUPFAM" id="SSF52821">
    <property type="entry name" value="Rhodanese/Cell cycle control phosphatase"/>
    <property type="match status" value="1"/>
</dbReference>
<dbReference type="SMART" id="SM00450">
    <property type="entry name" value="RHOD"/>
    <property type="match status" value="1"/>
</dbReference>
<dbReference type="InterPro" id="IPR036873">
    <property type="entry name" value="Rhodanese-like_dom_sf"/>
</dbReference>
<gene>
    <name evidence="3" type="ORF">VB738_08225</name>
</gene>
<feature type="domain" description="Rhodanese" evidence="2">
    <location>
        <begin position="67"/>
        <end position="155"/>
    </location>
</feature>
<dbReference type="InterPro" id="IPR050229">
    <property type="entry name" value="GlpE_sulfurtransferase"/>
</dbReference>
<protein>
    <submittedName>
        <fullName evidence="3">Rhodanese-like domain-containing protein</fullName>
    </submittedName>
</protein>
<accession>A0ABU5RTZ8</accession>
<evidence type="ECO:0000313" key="3">
    <source>
        <dbReference type="EMBL" id="MEA5391248.1"/>
    </source>
</evidence>
<feature type="signal peptide" evidence="1">
    <location>
        <begin position="1"/>
        <end position="30"/>
    </location>
</feature>
<proteinExistence type="predicted"/>
<dbReference type="Gene3D" id="3.40.250.10">
    <property type="entry name" value="Rhodanese-like domain"/>
    <property type="match status" value="1"/>
</dbReference>
<reference evidence="3 4" key="1">
    <citation type="submission" date="2023-12" db="EMBL/GenBank/DDBJ databases">
        <title>Baltic Sea Cyanobacteria.</title>
        <authorList>
            <person name="Delbaje E."/>
            <person name="Fewer D.P."/>
            <person name="Shishido T.K."/>
        </authorList>
    </citation>
    <scope>NUCLEOTIDE SEQUENCE [LARGE SCALE GENOMIC DNA]</scope>
    <source>
        <strain evidence="3 4">UHCC 0139</strain>
    </source>
</reference>
<keyword evidence="4" id="KW-1185">Reference proteome</keyword>
<dbReference type="PROSITE" id="PS50206">
    <property type="entry name" value="RHODANESE_3"/>
    <property type="match status" value="1"/>
</dbReference>
<dbReference type="Pfam" id="PF00581">
    <property type="entry name" value="Rhodanese"/>
    <property type="match status" value="1"/>
</dbReference>
<dbReference type="CDD" id="cd00158">
    <property type="entry name" value="RHOD"/>
    <property type="match status" value="1"/>
</dbReference>
<evidence type="ECO:0000259" key="2">
    <source>
        <dbReference type="PROSITE" id="PS50206"/>
    </source>
</evidence>
<dbReference type="RefSeq" id="WP_323305290.1">
    <property type="nucleotide sequence ID" value="NZ_JAYGHX010000004.1"/>
</dbReference>
<dbReference type="PANTHER" id="PTHR43031:SF1">
    <property type="entry name" value="PYRIDINE NUCLEOTIDE-DISULPHIDE OXIDOREDUCTASE"/>
    <property type="match status" value="1"/>
</dbReference>